<accession>A0ACB7YSZ6</accession>
<reference evidence="1 2" key="1">
    <citation type="journal article" date="2021" name="Hortic Res">
        <title>High-quality reference genome and annotation aids understanding of berry development for evergreen blueberry (Vaccinium darrowii).</title>
        <authorList>
            <person name="Yu J."/>
            <person name="Hulse-Kemp A.M."/>
            <person name="Babiker E."/>
            <person name="Staton M."/>
        </authorList>
    </citation>
    <scope>NUCLEOTIDE SEQUENCE [LARGE SCALE GENOMIC DNA]</scope>
    <source>
        <strain evidence="2">cv. NJ 8807/NJ 8810</strain>
        <tissue evidence="1">Young leaf</tissue>
    </source>
</reference>
<comment type="caution">
    <text evidence="1">The sequence shown here is derived from an EMBL/GenBank/DDBJ whole genome shotgun (WGS) entry which is preliminary data.</text>
</comment>
<keyword evidence="2" id="KW-1185">Reference proteome</keyword>
<proteinExistence type="predicted"/>
<organism evidence="1 2">
    <name type="scientific">Vaccinium darrowii</name>
    <dbReference type="NCBI Taxonomy" id="229202"/>
    <lineage>
        <taxon>Eukaryota</taxon>
        <taxon>Viridiplantae</taxon>
        <taxon>Streptophyta</taxon>
        <taxon>Embryophyta</taxon>
        <taxon>Tracheophyta</taxon>
        <taxon>Spermatophyta</taxon>
        <taxon>Magnoliopsida</taxon>
        <taxon>eudicotyledons</taxon>
        <taxon>Gunneridae</taxon>
        <taxon>Pentapetalae</taxon>
        <taxon>asterids</taxon>
        <taxon>Ericales</taxon>
        <taxon>Ericaceae</taxon>
        <taxon>Vaccinioideae</taxon>
        <taxon>Vaccinieae</taxon>
        <taxon>Vaccinium</taxon>
    </lineage>
</organism>
<evidence type="ECO:0000313" key="1">
    <source>
        <dbReference type="EMBL" id="KAH7856327.1"/>
    </source>
</evidence>
<evidence type="ECO:0000313" key="2">
    <source>
        <dbReference type="Proteomes" id="UP000828048"/>
    </source>
</evidence>
<dbReference type="EMBL" id="CM037153">
    <property type="protein sequence ID" value="KAH7856327.1"/>
    <property type="molecule type" value="Genomic_DNA"/>
</dbReference>
<sequence length="327" mass="35580">MHTYYRSIQRERERGREGGREATKPEEEEVGLIIIHLLLHLRIHHHPSFSSSYDPSSPEEDEVGLLSSSSSSSLRRVGVATKNPYDRTKVAGGSSSGSAAVVSSGLCPAALGVDGGGSVQMLAALCGVVGLKPTFGRVPHSGVLPLNWTVGMVGILAGTVEDAFIVHEAISGQSLSCQPTTILETNQPKVHFLLLKSPNSVSNIKLAKSVEWFNDCTDDIKVCCSRAMDQLYKRYGWETVEVTVPEIEVMFLAHYLTIGSECSTAIACHLEKLNRQMQLHKKIFAKADVIVTPTTCVTAYTLYDDALKTGELDYINGDIKKFPAMVI</sequence>
<protein>
    <submittedName>
        <fullName evidence="1">Uncharacterized protein</fullName>
    </submittedName>
</protein>
<dbReference type="Proteomes" id="UP000828048">
    <property type="component" value="Chromosome 3"/>
</dbReference>
<name>A0ACB7YSZ6_9ERIC</name>
<gene>
    <name evidence="1" type="ORF">Vadar_000118</name>
</gene>